<dbReference type="EMBL" id="FXXI01000011">
    <property type="protein sequence ID" value="SMS02554.1"/>
    <property type="molecule type" value="Genomic_DNA"/>
</dbReference>
<organism evidence="2 3">
    <name type="scientific">Vibrio mangrovi</name>
    <dbReference type="NCBI Taxonomy" id="474394"/>
    <lineage>
        <taxon>Bacteria</taxon>
        <taxon>Pseudomonadati</taxon>
        <taxon>Pseudomonadota</taxon>
        <taxon>Gammaproteobacteria</taxon>
        <taxon>Vibrionales</taxon>
        <taxon>Vibrionaceae</taxon>
        <taxon>Vibrio</taxon>
    </lineage>
</organism>
<evidence type="ECO:0000313" key="1">
    <source>
        <dbReference type="EMBL" id="MDW6005235.1"/>
    </source>
</evidence>
<accession>A0A1Y6IY16</accession>
<evidence type="ECO:0000313" key="3">
    <source>
        <dbReference type="Proteomes" id="UP000196125"/>
    </source>
</evidence>
<sequence>MRNIEISDSTYSELAKLAEPFESPDSVIARLILEHGASFEPAKDRTPQNGRLFSNREIQERISRVASKLTPSKLHELCDASYSKETFGINFPLLVRLPVGARQEDKSNLVKSADGVNRWTWKFGFISDGYEYAICTQWYDYNDKNVKYWLSRYESEG</sequence>
<dbReference type="Proteomes" id="UP000196125">
    <property type="component" value="Unassembled WGS sequence"/>
</dbReference>
<dbReference type="RefSeq" id="WP_087482568.1">
    <property type="nucleotide sequence ID" value="NZ_AP024884.1"/>
</dbReference>
<reference evidence="1 4" key="2">
    <citation type="submission" date="2023-11" db="EMBL/GenBank/DDBJ databases">
        <title>Plant-associative lifestyle of Vibrio porteresiae and its evolutionary dynamics.</title>
        <authorList>
            <person name="Rameshkumar N."/>
            <person name="Kirti K."/>
        </authorList>
    </citation>
    <scope>NUCLEOTIDE SEQUENCE [LARGE SCALE GENOMIC DNA]</scope>
    <source>
        <strain evidence="1 4">MSSRF38</strain>
    </source>
</reference>
<keyword evidence="4" id="KW-1185">Reference proteome</keyword>
<dbReference type="AlphaFoldDB" id="A0A1Y6IY16"/>
<reference evidence="2 3" key="1">
    <citation type="submission" date="2017-05" db="EMBL/GenBank/DDBJ databases">
        <authorList>
            <person name="Song R."/>
            <person name="Chenine A.L."/>
            <person name="Ruprecht R.M."/>
        </authorList>
    </citation>
    <scope>NUCLEOTIDE SEQUENCE [LARGE SCALE GENOMIC DNA]</scope>
    <source>
        <strain evidence="2 3">CECT 7927</strain>
    </source>
</reference>
<evidence type="ECO:0000313" key="4">
    <source>
        <dbReference type="Proteomes" id="UP001283366"/>
    </source>
</evidence>
<dbReference type="OrthoDB" id="6399719at2"/>
<protein>
    <submittedName>
        <fullName evidence="2">Uncharacterized protein</fullName>
    </submittedName>
</protein>
<name>A0A1Y6IY16_9VIBR</name>
<evidence type="ECO:0000313" key="2">
    <source>
        <dbReference type="EMBL" id="SMS02554.1"/>
    </source>
</evidence>
<gene>
    <name evidence="1" type="ORF">SBX37_20420</name>
    <name evidence="2" type="ORF">VIM7927_03887</name>
</gene>
<dbReference type="EMBL" id="JAWRCO010000002">
    <property type="protein sequence ID" value="MDW6005235.1"/>
    <property type="molecule type" value="Genomic_DNA"/>
</dbReference>
<proteinExistence type="predicted"/>
<dbReference type="Proteomes" id="UP001283366">
    <property type="component" value="Unassembled WGS sequence"/>
</dbReference>